<comment type="caution">
    <text evidence="8">The sequence shown here is derived from an EMBL/GenBank/DDBJ whole genome shotgun (WGS) entry which is preliminary data.</text>
</comment>
<dbReference type="GO" id="GO:0016020">
    <property type="term" value="C:membrane"/>
    <property type="evidence" value="ECO:0007669"/>
    <property type="project" value="UniProtKB-SubCell"/>
</dbReference>
<feature type="transmembrane region" description="Helical" evidence="6">
    <location>
        <begin position="126"/>
        <end position="153"/>
    </location>
</feature>
<keyword evidence="4 6" id="KW-0472">Membrane</keyword>
<evidence type="ECO:0000256" key="5">
    <source>
        <dbReference type="ARBA" id="ARBA00038359"/>
    </source>
</evidence>
<evidence type="ECO:0000256" key="6">
    <source>
        <dbReference type="SAM" id="Phobius"/>
    </source>
</evidence>
<dbReference type="InterPro" id="IPR049326">
    <property type="entry name" value="Rhodopsin_dom_fungi"/>
</dbReference>
<evidence type="ECO:0000313" key="8">
    <source>
        <dbReference type="EMBL" id="KAG7088098.1"/>
    </source>
</evidence>
<keyword evidence="3 6" id="KW-1133">Transmembrane helix</keyword>
<evidence type="ECO:0000313" key="9">
    <source>
        <dbReference type="Proteomes" id="UP001049176"/>
    </source>
</evidence>
<dbReference type="GeneID" id="66081199"/>
<dbReference type="KEGG" id="more:E1B28_012124"/>
<gene>
    <name evidence="8" type="ORF">E1B28_012124</name>
</gene>
<feature type="transmembrane region" description="Helical" evidence="6">
    <location>
        <begin position="92"/>
        <end position="114"/>
    </location>
</feature>
<keyword evidence="9" id="KW-1185">Reference proteome</keyword>
<dbReference type="EMBL" id="CM032188">
    <property type="protein sequence ID" value="KAG7088098.1"/>
    <property type="molecule type" value="Genomic_DNA"/>
</dbReference>
<feature type="transmembrane region" description="Helical" evidence="6">
    <location>
        <begin position="20"/>
        <end position="39"/>
    </location>
</feature>
<dbReference type="OrthoDB" id="3229610at2759"/>
<organism evidence="8 9">
    <name type="scientific">Marasmius oreades</name>
    <name type="common">fairy-ring Marasmius</name>
    <dbReference type="NCBI Taxonomy" id="181124"/>
    <lineage>
        <taxon>Eukaryota</taxon>
        <taxon>Fungi</taxon>
        <taxon>Dikarya</taxon>
        <taxon>Basidiomycota</taxon>
        <taxon>Agaricomycotina</taxon>
        <taxon>Agaricomycetes</taxon>
        <taxon>Agaricomycetidae</taxon>
        <taxon>Agaricales</taxon>
        <taxon>Marasmiineae</taxon>
        <taxon>Marasmiaceae</taxon>
        <taxon>Marasmius</taxon>
    </lineage>
</organism>
<protein>
    <recommendedName>
        <fullName evidence="7">Rhodopsin domain-containing protein</fullName>
    </recommendedName>
</protein>
<evidence type="ECO:0000259" key="7">
    <source>
        <dbReference type="Pfam" id="PF20684"/>
    </source>
</evidence>
<feature type="domain" description="Rhodopsin" evidence="7">
    <location>
        <begin position="37"/>
        <end position="257"/>
    </location>
</feature>
<comment type="subcellular location">
    <subcellularLocation>
        <location evidence="1">Membrane</location>
        <topology evidence="1">Multi-pass membrane protein</topology>
    </subcellularLocation>
</comment>
<comment type="similarity">
    <text evidence="5">Belongs to the SAT4 family.</text>
</comment>
<dbReference type="InterPro" id="IPR052337">
    <property type="entry name" value="SAT4-like"/>
</dbReference>
<dbReference type="Proteomes" id="UP001049176">
    <property type="component" value="Chromosome 8"/>
</dbReference>
<dbReference type="Pfam" id="PF20684">
    <property type="entry name" value="Fung_rhodopsin"/>
    <property type="match status" value="1"/>
</dbReference>
<dbReference type="RefSeq" id="XP_043004569.1">
    <property type="nucleotide sequence ID" value="XM_043157203.1"/>
</dbReference>
<feature type="transmembrane region" description="Helical" evidence="6">
    <location>
        <begin position="51"/>
        <end position="72"/>
    </location>
</feature>
<evidence type="ECO:0000256" key="2">
    <source>
        <dbReference type="ARBA" id="ARBA00022692"/>
    </source>
</evidence>
<dbReference type="AlphaFoldDB" id="A0A9P7UNC9"/>
<reference evidence="8" key="1">
    <citation type="journal article" date="2021" name="Genome Biol. Evol.">
        <title>The assembled and annotated genome of the fairy-ring fungus Marasmius oreades.</title>
        <authorList>
            <person name="Hiltunen M."/>
            <person name="Ament-Velasquez S.L."/>
            <person name="Johannesson H."/>
        </authorList>
    </citation>
    <scope>NUCLEOTIDE SEQUENCE</scope>
    <source>
        <strain evidence="8">03SP1</strain>
    </source>
</reference>
<evidence type="ECO:0000256" key="4">
    <source>
        <dbReference type="ARBA" id="ARBA00023136"/>
    </source>
</evidence>
<name>A0A9P7UNC9_9AGAR</name>
<evidence type="ECO:0000256" key="1">
    <source>
        <dbReference type="ARBA" id="ARBA00004141"/>
    </source>
</evidence>
<sequence length="355" mass="39418">MGKDGPPMPSSSESQVTGLRVGATVLHAVALIITVYRLARRYHIKRLSWDDAFALVGSISVIQELISLWWILHVDRHPLTRSQYDRRQSILYWTTSICFTFTVCCTRLSLWASIHRILALGKLRTACIPLAVVTFLSSLTLVIIKACTCHYTPSPKMRDYPILCLQSTAHVLVGFHSAVDITLSILIIAVPSYAVWEMGLSRDKRNLLMLLFTASFATLAVALVHNVYVFNFNAQLNFFTSHFEAAVSLIVCNVHIVVPTIYTKFASRNDSTRNPTTDAHTASSLPRSHSLLTSYKFTSLIMISTDIGQNTTNSPCNTATPSETVRTKPSFVMSLGSMGPDANMTRVEHSHTPVK</sequence>
<evidence type="ECO:0000256" key="3">
    <source>
        <dbReference type="ARBA" id="ARBA00022989"/>
    </source>
</evidence>
<accession>A0A9P7UNC9</accession>
<proteinExistence type="inferred from homology"/>
<feature type="transmembrane region" description="Helical" evidence="6">
    <location>
        <begin position="207"/>
        <end position="225"/>
    </location>
</feature>
<feature type="transmembrane region" description="Helical" evidence="6">
    <location>
        <begin position="245"/>
        <end position="263"/>
    </location>
</feature>
<keyword evidence="2 6" id="KW-0812">Transmembrane</keyword>
<dbReference type="PANTHER" id="PTHR33048">
    <property type="entry name" value="PTH11-LIKE INTEGRAL MEMBRANE PROTEIN (AFU_ORTHOLOGUE AFUA_5G11245)"/>
    <property type="match status" value="1"/>
</dbReference>
<dbReference type="PANTHER" id="PTHR33048:SF160">
    <property type="entry name" value="SAT4 FAMILY MEMBRANE PROTEIN"/>
    <property type="match status" value="1"/>
</dbReference>
<feature type="transmembrane region" description="Helical" evidence="6">
    <location>
        <begin position="173"/>
        <end position="195"/>
    </location>
</feature>